<name>A0A9P3LUX6_9FUNG</name>
<reference evidence="2" key="1">
    <citation type="submission" date="2021-11" db="EMBL/GenBank/DDBJ databases">
        <authorList>
            <person name="Herlambang A."/>
            <person name="Guo Y."/>
            <person name="Takashima Y."/>
            <person name="Nishizawa T."/>
        </authorList>
    </citation>
    <scope>NUCLEOTIDE SEQUENCE</scope>
    <source>
        <strain evidence="2">E1425</strain>
    </source>
</reference>
<dbReference type="AlphaFoldDB" id="A0A9P3LUX6"/>
<evidence type="ECO:0000313" key="3">
    <source>
        <dbReference type="Proteomes" id="UP000827284"/>
    </source>
</evidence>
<evidence type="ECO:0000256" key="1">
    <source>
        <dbReference type="SAM" id="MobiDB-lite"/>
    </source>
</evidence>
<feature type="region of interest" description="Disordered" evidence="1">
    <location>
        <begin position="32"/>
        <end position="56"/>
    </location>
</feature>
<sequence>MTNPTEIVETESVQVTEVVEDHHKASLKERIVDKLTGHDSHEHKKEGEEHHSSNDFAEKAFLTAENPVFPQQVMGGLGHGFVHQGHSAGGYVVGIPHENPHKHTEDEHHHHHHHHEDKEDKFQKYGDKVAGTDYHAANTPIHHPVK</sequence>
<comment type="caution">
    <text evidence="2">The sequence shown here is derived from an EMBL/GenBank/DDBJ whole genome shotgun (WGS) entry which is preliminary data.</text>
</comment>
<keyword evidence="3" id="KW-1185">Reference proteome</keyword>
<gene>
    <name evidence="2" type="ORF">EMPS_03729</name>
</gene>
<evidence type="ECO:0000313" key="2">
    <source>
        <dbReference type="EMBL" id="GJJ71379.1"/>
    </source>
</evidence>
<feature type="region of interest" description="Disordered" evidence="1">
    <location>
        <begin position="88"/>
        <end position="122"/>
    </location>
</feature>
<reference evidence="2" key="2">
    <citation type="journal article" date="2022" name="Microbiol. Resour. Announc.">
        <title>Whole-Genome Sequence of Entomortierella parvispora E1425, a Mucoromycotan Fungus Associated with Burkholderiaceae-Related Endosymbiotic Bacteria.</title>
        <authorList>
            <person name="Herlambang A."/>
            <person name="Guo Y."/>
            <person name="Takashima Y."/>
            <person name="Narisawa K."/>
            <person name="Ohta H."/>
            <person name="Nishizawa T."/>
        </authorList>
    </citation>
    <scope>NUCLEOTIDE SEQUENCE</scope>
    <source>
        <strain evidence="2">E1425</strain>
    </source>
</reference>
<dbReference type="OrthoDB" id="10611468at2759"/>
<accession>A0A9P3LUX6</accession>
<organism evidence="2 3">
    <name type="scientific">Entomortierella parvispora</name>
    <dbReference type="NCBI Taxonomy" id="205924"/>
    <lineage>
        <taxon>Eukaryota</taxon>
        <taxon>Fungi</taxon>
        <taxon>Fungi incertae sedis</taxon>
        <taxon>Mucoromycota</taxon>
        <taxon>Mortierellomycotina</taxon>
        <taxon>Mortierellomycetes</taxon>
        <taxon>Mortierellales</taxon>
        <taxon>Mortierellaceae</taxon>
        <taxon>Entomortierella</taxon>
    </lineage>
</organism>
<proteinExistence type="predicted"/>
<protein>
    <submittedName>
        <fullName evidence="2">Uncharacterized protein</fullName>
    </submittedName>
</protein>
<dbReference type="Proteomes" id="UP000827284">
    <property type="component" value="Unassembled WGS sequence"/>
</dbReference>
<feature type="compositionally biased region" description="Basic and acidic residues" evidence="1">
    <location>
        <begin position="98"/>
        <end position="108"/>
    </location>
</feature>
<dbReference type="EMBL" id="BQFW01000005">
    <property type="protein sequence ID" value="GJJ71379.1"/>
    <property type="molecule type" value="Genomic_DNA"/>
</dbReference>